<organism evidence="1 2">
    <name type="scientific">Polaribacter ponticola</name>
    <dbReference type="NCBI Taxonomy" id="2978475"/>
    <lineage>
        <taxon>Bacteria</taxon>
        <taxon>Pseudomonadati</taxon>
        <taxon>Bacteroidota</taxon>
        <taxon>Flavobacteriia</taxon>
        <taxon>Flavobacteriales</taxon>
        <taxon>Flavobacteriaceae</taxon>
    </lineage>
</organism>
<sequence>MTFELKIANKSSFFEAKTILETKNNNILKIGMGLYGSGKYYNNFSEQLMQLNVYGELFLIKKPKLKWIITKEIKKIGNYNCYKATTEIIINSKGKKE</sequence>
<evidence type="ECO:0000313" key="2">
    <source>
        <dbReference type="Proteomes" id="UP001151478"/>
    </source>
</evidence>
<proteinExistence type="predicted"/>
<dbReference type="Proteomes" id="UP001151478">
    <property type="component" value="Unassembled WGS sequence"/>
</dbReference>
<reference evidence="1" key="1">
    <citation type="submission" date="2023-02" db="EMBL/GenBank/DDBJ databases">
        <title>Polaribacter ponticola sp. nov., isolated from seawater.</title>
        <authorList>
            <person name="Baek J.H."/>
            <person name="Kim J.M."/>
            <person name="Choi D.G."/>
            <person name="Jeon C.O."/>
        </authorList>
    </citation>
    <scope>NUCLEOTIDE SEQUENCE</scope>
    <source>
        <strain evidence="1">MSW5</strain>
    </source>
</reference>
<dbReference type="InterPro" id="IPR005901">
    <property type="entry name" value="GLPGLI"/>
</dbReference>
<dbReference type="EMBL" id="JAOSLC020000003">
    <property type="protein sequence ID" value="MDD7915632.1"/>
    <property type="molecule type" value="Genomic_DNA"/>
</dbReference>
<comment type="caution">
    <text evidence="1">The sequence shown here is derived from an EMBL/GenBank/DDBJ whole genome shotgun (WGS) entry which is preliminary data.</text>
</comment>
<name>A0ABT5SEE2_9FLAO</name>
<keyword evidence="2" id="KW-1185">Reference proteome</keyword>
<accession>A0ABT5SEE2</accession>
<evidence type="ECO:0000313" key="1">
    <source>
        <dbReference type="EMBL" id="MDD7915632.1"/>
    </source>
</evidence>
<dbReference type="NCBIfam" id="TIGR01200">
    <property type="entry name" value="GLPGLI"/>
    <property type="match status" value="1"/>
</dbReference>
<protein>
    <submittedName>
        <fullName evidence="1">GLPGLI family protein</fullName>
    </submittedName>
</protein>
<dbReference type="RefSeq" id="WP_274270518.1">
    <property type="nucleotide sequence ID" value="NZ_JAOSLC020000003.1"/>
</dbReference>
<gene>
    <name evidence="1" type="ORF">N5A56_014910</name>
</gene>